<dbReference type="AlphaFoldDB" id="A0A972JY76"/>
<dbReference type="Pfam" id="PF01750">
    <property type="entry name" value="HycI"/>
    <property type="match status" value="1"/>
</dbReference>
<sequence length="164" mass="17848">MNESNRSPIAITILGIGNTLYSDEGVGVQVLPLLHERLLPFGNIEIIEGATDGIRLLGPVEDTDHLLIIDAMNGGQVPGTIYSVKNEAIPAYYGVKMSVHQVGFQEVLFAARIRERLPSHMVMFGVQPASLDFGVGLSSIVESSLGELTDRIEAQVLDWMTEDE</sequence>
<keyword evidence="5" id="KW-0064">Aspartyl protease</keyword>
<dbReference type="GO" id="GO:0016485">
    <property type="term" value="P:protein processing"/>
    <property type="evidence" value="ECO:0007669"/>
    <property type="project" value="TreeGrafter"/>
</dbReference>
<dbReference type="NCBIfam" id="TIGR00072">
    <property type="entry name" value="hydrog_prot"/>
    <property type="match status" value="1"/>
</dbReference>
<dbReference type="InterPro" id="IPR000671">
    <property type="entry name" value="Peptidase_A31"/>
</dbReference>
<gene>
    <name evidence="7" type="ORF">GC093_08460</name>
</gene>
<organism evidence="7 8">
    <name type="scientific">Paenibacillus foliorum</name>
    <dbReference type="NCBI Taxonomy" id="2654974"/>
    <lineage>
        <taxon>Bacteria</taxon>
        <taxon>Bacillati</taxon>
        <taxon>Bacillota</taxon>
        <taxon>Bacilli</taxon>
        <taxon>Bacillales</taxon>
        <taxon>Paenibacillaceae</taxon>
        <taxon>Paenibacillus</taxon>
    </lineage>
</organism>
<dbReference type="GO" id="GO:0008047">
    <property type="term" value="F:enzyme activator activity"/>
    <property type="evidence" value="ECO:0007669"/>
    <property type="project" value="InterPro"/>
</dbReference>
<keyword evidence="6" id="KW-0378">Hydrolase</keyword>
<dbReference type="InterPro" id="IPR023430">
    <property type="entry name" value="Pept_HybD-like_dom_sf"/>
</dbReference>
<dbReference type="EMBL" id="WHOD01000045">
    <property type="protein sequence ID" value="NOU93249.1"/>
    <property type="molecule type" value="Genomic_DNA"/>
</dbReference>
<comment type="caution">
    <text evidence="7">The sequence shown here is derived from an EMBL/GenBank/DDBJ whole genome shotgun (WGS) entry which is preliminary data.</text>
</comment>
<keyword evidence="3 7" id="KW-0645">Protease</keyword>
<keyword evidence="8" id="KW-1185">Reference proteome</keyword>
<evidence type="ECO:0000313" key="7">
    <source>
        <dbReference type="EMBL" id="NOU93249.1"/>
    </source>
</evidence>
<dbReference type="Gene3D" id="3.40.50.1450">
    <property type="entry name" value="HybD-like"/>
    <property type="match status" value="1"/>
</dbReference>
<protein>
    <submittedName>
        <fullName evidence="7">Hydrogenase maturation protease</fullName>
    </submittedName>
</protein>
<dbReference type="Proteomes" id="UP000641588">
    <property type="component" value="Unassembled WGS sequence"/>
</dbReference>
<dbReference type="GO" id="GO:0046872">
    <property type="term" value="F:metal ion binding"/>
    <property type="evidence" value="ECO:0007669"/>
    <property type="project" value="UniProtKB-KW"/>
</dbReference>
<evidence type="ECO:0000256" key="2">
    <source>
        <dbReference type="ARBA" id="ARBA00022596"/>
    </source>
</evidence>
<name>A0A972JY76_9BACL</name>
<dbReference type="GO" id="GO:0004190">
    <property type="term" value="F:aspartic-type endopeptidase activity"/>
    <property type="evidence" value="ECO:0007669"/>
    <property type="project" value="UniProtKB-KW"/>
</dbReference>
<evidence type="ECO:0000313" key="8">
    <source>
        <dbReference type="Proteomes" id="UP000641588"/>
    </source>
</evidence>
<evidence type="ECO:0000256" key="5">
    <source>
        <dbReference type="ARBA" id="ARBA00022750"/>
    </source>
</evidence>
<dbReference type="FunFam" id="3.40.50.1450:FF:000002">
    <property type="entry name" value="Hydrogenase 1 maturation protease"/>
    <property type="match status" value="1"/>
</dbReference>
<dbReference type="SUPFAM" id="SSF53163">
    <property type="entry name" value="HybD-like"/>
    <property type="match status" value="1"/>
</dbReference>
<evidence type="ECO:0000256" key="3">
    <source>
        <dbReference type="ARBA" id="ARBA00022670"/>
    </source>
</evidence>
<proteinExistence type="inferred from homology"/>
<dbReference type="PRINTS" id="PR00446">
    <property type="entry name" value="HYDRGNUPTAKE"/>
</dbReference>
<dbReference type="CDD" id="cd06062">
    <property type="entry name" value="H2MP_MemB-H2up"/>
    <property type="match status" value="1"/>
</dbReference>
<evidence type="ECO:0000256" key="6">
    <source>
        <dbReference type="ARBA" id="ARBA00022801"/>
    </source>
</evidence>
<evidence type="ECO:0000256" key="1">
    <source>
        <dbReference type="ARBA" id="ARBA00006814"/>
    </source>
</evidence>
<keyword evidence="4" id="KW-0479">Metal-binding</keyword>
<dbReference type="PANTHER" id="PTHR30302:SF1">
    <property type="entry name" value="HYDROGENASE 2 MATURATION PROTEASE"/>
    <property type="match status" value="1"/>
</dbReference>
<reference evidence="7" key="1">
    <citation type="submission" date="2019-10" db="EMBL/GenBank/DDBJ databases">
        <title>Description of Paenibacillus glebae sp. nov.</title>
        <authorList>
            <person name="Carlier A."/>
            <person name="Qi S."/>
        </authorList>
    </citation>
    <scope>NUCLEOTIDE SEQUENCE</scope>
    <source>
        <strain evidence="7">LMG 31456</strain>
    </source>
</reference>
<evidence type="ECO:0000256" key="4">
    <source>
        <dbReference type="ARBA" id="ARBA00022723"/>
    </source>
</evidence>
<accession>A0A972JY76</accession>
<dbReference type="PANTHER" id="PTHR30302">
    <property type="entry name" value="HYDROGENASE 1 MATURATION PROTEASE"/>
    <property type="match status" value="1"/>
</dbReference>
<keyword evidence="2" id="KW-0533">Nickel</keyword>
<comment type="similarity">
    <text evidence="1">Belongs to the peptidase A31 family.</text>
</comment>